<evidence type="ECO:0000259" key="3">
    <source>
        <dbReference type="Pfam" id="PF07859"/>
    </source>
</evidence>
<dbReference type="InterPro" id="IPR029058">
    <property type="entry name" value="AB_hydrolase_fold"/>
</dbReference>
<dbReference type="SUPFAM" id="SSF53474">
    <property type="entry name" value="alpha/beta-Hydrolases"/>
    <property type="match status" value="1"/>
</dbReference>
<dbReference type="Gene3D" id="3.40.50.1820">
    <property type="entry name" value="alpha/beta hydrolase"/>
    <property type="match status" value="1"/>
</dbReference>
<dbReference type="InterPro" id="IPR050300">
    <property type="entry name" value="GDXG_lipolytic_enzyme"/>
</dbReference>
<dbReference type="AlphaFoldDB" id="A0A9N9FK98"/>
<dbReference type="PANTHER" id="PTHR48081:SF8">
    <property type="entry name" value="ALPHA_BETA HYDROLASE FOLD-3 DOMAIN-CONTAINING PROTEIN-RELATED"/>
    <property type="match status" value="1"/>
</dbReference>
<evidence type="ECO:0000313" key="4">
    <source>
        <dbReference type="EMBL" id="CAG8542231.1"/>
    </source>
</evidence>
<feature type="compositionally biased region" description="Low complexity" evidence="2">
    <location>
        <begin position="407"/>
        <end position="420"/>
    </location>
</feature>
<organism evidence="4 5">
    <name type="scientific">Ambispora gerdemannii</name>
    <dbReference type="NCBI Taxonomy" id="144530"/>
    <lineage>
        <taxon>Eukaryota</taxon>
        <taxon>Fungi</taxon>
        <taxon>Fungi incertae sedis</taxon>
        <taxon>Mucoromycota</taxon>
        <taxon>Glomeromycotina</taxon>
        <taxon>Glomeromycetes</taxon>
        <taxon>Archaeosporales</taxon>
        <taxon>Ambisporaceae</taxon>
        <taxon>Ambispora</taxon>
    </lineage>
</organism>
<reference evidence="4" key="1">
    <citation type="submission" date="2021-06" db="EMBL/GenBank/DDBJ databases">
        <authorList>
            <person name="Kallberg Y."/>
            <person name="Tangrot J."/>
            <person name="Rosling A."/>
        </authorList>
    </citation>
    <scope>NUCLEOTIDE SEQUENCE</scope>
    <source>
        <strain evidence="4">MT106</strain>
    </source>
</reference>
<keyword evidence="1" id="KW-0378">Hydrolase</keyword>
<name>A0A9N9FK98_9GLOM</name>
<keyword evidence="5" id="KW-1185">Reference proteome</keyword>
<dbReference type="Proteomes" id="UP000789831">
    <property type="component" value="Unassembled WGS sequence"/>
</dbReference>
<proteinExistence type="predicted"/>
<dbReference type="Pfam" id="PF07859">
    <property type="entry name" value="Abhydrolase_3"/>
    <property type="match status" value="1"/>
</dbReference>
<dbReference type="GO" id="GO:0016787">
    <property type="term" value="F:hydrolase activity"/>
    <property type="evidence" value="ECO:0007669"/>
    <property type="project" value="UniProtKB-KW"/>
</dbReference>
<feature type="compositionally biased region" description="Polar residues" evidence="2">
    <location>
        <begin position="397"/>
        <end position="406"/>
    </location>
</feature>
<evidence type="ECO:0000256" key="1">
    <source>
        <dbReference type="ARBA" id="ARBA00022801"/>
    </source>
</evidence>
<comment type="caution">
    <text evidence="4">The sequence shown here is derived from an EMBL/GenBank/DDBJ whole genome shotgun (WGS) entry which is preliminary data.</text>
</comment>
<evidence type="ECO:0000256" key="2">
    <source>
        <dbReference type="SAM" id="MobiDB-lite"/>
    </source>
</evidence>
<feature type="domain" description="Alpha/beta hydrolase fold-3" evidence="3">
    <location>
        <begin position="127"/>
        <end position="340"/>
    </location>
</feature>
<protein>
    <submittedName>
        <fullName evidence="4">12168_t:CDS:1</fullName>
    </submittedName>
</protein>
<dbReference type="InterPro" id="IPR013094">
    <property type="entry name" value="AB_hydrolase_3"/>
</dbReference>
<dbReference type="PANTHER" id="PTHR48081">
    <property type="entry name" value="AB HYDROLASE SUPERFAMILY PROTEIN C4A8.06C"/>
    <property type="match status" value="1"/>
</dbReference>
<dbReference type="OrthoDB" id="408631at2759"/>
<dbReference type="EMBL" id="CAJVPL010000943">
    <property type="protein sequence ID" value="CAG8542231.1"/>
    <property type="molecule type" value="Genomic_DNA"/>
</dbReference>
<evidence type="ECO:0000313" key="5">
    <source>
        <dbReference type="Proteomes" id="UP000789831"/>
    </source>
</evidence>
<feature type="region of interest" description="Disordered" evidence="2">
    <location>
        <begin position="393"/>
        <end position="420"/>
    </location>
</feature>
<gene>
    <name evidence="4" type="ORF">AGERDE_LOCUS6245</name>
</gene>
<accession>A0A9N9FK98</accession>
<sequence>MDMAAFSALNKSTKKDIPDSNWDLKLHLGVTFLRNCLKLGKNLTIEKHQKVLSRAHLPSPPSVSVRKATIPETCRSQAEDILAGLLSGQEEKVGWRWREDPMKQRPLRGEWVESKKRKKRTAVDRVVLFIHGGAFFYGSAAQHRFLIQKVTKYGGARALSIDYRLAPQSPFPGALVDVLAAYFYLIHPPADAGFEPISPENIIVMGDSAGGGLTIALNMVLRDAGLPKPVAGVCWSPWVDLFHSLPSCVMNIETDYIPNGFVHKASPANPIKDYKDINQRLQRIHYYAYNSAIDIPYVSPILADDLGGLGNLFITCGKGERLHDEAILFAHKAAKTHPEVFDTKKEGRHPYPPTKVHLFVYDAMPHVFQMFLFHPAAISSIKQSAAFIRKLIPEPPTDSTTRSQHQSTVESCSDSSGSDISLLEEETENLEDENEILVQRYCDIKGKPREKNELDDTDPSVLKEWVKFLGKFPDFKAHPEYLDV</sequence>